<dbReference type="AlphaFoldDB" id="A0A0D2KRM7"/>
<dbReference type="STRING" id="145388.A0A0D2KRM7"/>
<name>A0A0D2KRM7_9CHLO</name>
<reference evidence="2 3" key="1">
    <citation type="journal article" date="2013" name="BMC Genomics">
        <title>Reconstruction of the lipid metabolism for the microalga Monoraphidium neglectum from its genome sequence reveals characteristics suitable for biofuel production.</title>
        <authorList>
            <person name="Bogen C."/>
            <person name="Al-Dilaimi A."/>
            <person name="Albersmeier A."/>
            <person name="Wichmann J."/>
            <person name="Grundmann M."/>
            <person name="Rupp O."/>
            <person name="Lauersen K.J."/>
            <person name="Blifernez-Klassen O."/>
            <person name="Kalinowski J."/>
            <person name="Goesmann A."/>
            <person name="Mussgnug J.H."/>
            <person name="Kruse O."/>
        </authorList>
    </citation>
    <scope>NUCLEOTIDE SEQUENCE [LARGE SCALE GENOMIC DNA]</scope>
    <source>
        <strain evidence="2 3">SAG 48.87</strain>
    </source>
</reference>
<sequence>MATGPLIVQALKDLCIRAVSSNFEHSPTFGKLPDASCKRVVDGLALDLPLELVGTLIADEDYWQRRATARWRNCDTAVHGRSWKQLYFERNLQEALEQFDQGTGDLLALRRLMTYSRRFARNIRVRQLPSRLDPQVFFDAMVNAPASLCLAYGSKGVGLDYDRSLFGMQLGDCRCLARALAQTEALVHLDLSNNSLDDDKTLMLASGLANNISVVHLDLSHNKARGRPARPAAAAIADRGARALARVLDASCPLAVLDMSDNQLLSESGRALGRALRASRGLVSLDLRLNRLGDDGCKALLDALRSGSSSGGGGGCAPLERLGLAANGAGPAAGAALAAALRCSRTLSQVDASGNALGAAAGAPLAAAVRESAALVALDVRRCGIGGDHEEAITEELLARAERRARAGPGGGALGASGGL</sequence>
<dbReference type="Pfam" id="PF13516">
    <property type="entry name" value="LRR_6"/>
    <property type="match status" value="1"/>
</dbReference>
<evidence type="ECO:0000313" key="2">
    <source>
        <dbReference type="EMBL" id="KIY98203.1"/>
    </source>
</evidence>
<protein>
    <submittedName>
        <fullName evidence="2">T-complex-associated testis</fullName>
    </submittedName>
</protein>
<dbReference type="EMBL" id="KK102272">
    <property type="protein sequence ID" value="KIY98203.1"/>
    <property type="molecule type" value="Genomic_DNA"/>
</dbReference>
<dbReference type="PANTHER" id="PTHR24114:SF2">
    <property type="entry name" value="F-BOX DOMAIN-CONTAINING PROTEIN-RELATED"/>
    <property type="match status" value="1"/>
</dbReference>
<dbReference type="GO" id="GO:0005930">
    <property type="term" value="C:axoneme"/>
    <property type="evidence" value="ECO:0007669"/>
    <property type="project" value="UniProtKB-SubCell"/>
</dbReference>
<dbReference type="Gene3D" id="3.80.10.10">
    <property type="entry name" value="Ribonuclease Inhibitor"/>
    <property type="match status" value="3"/>
</dbReference>
<dbReference type="SMART" id="SM00368">
    <property type="entry name" value="LRR_RI"/>
    <property type="match status" value="5"/>
</dbReference>
<accession>A0A0D2KRM7</accession>
<dbReference type="InterPro" id="IPR052394">
    <property type="entry name" value="LRR-containing"/>
</dbReference>
<comment type="subcellular location">
    <subcellularLocation>
        <location evidence="1">Cytoplasm</location>
        <location evidence="1">Cytoskeleton</location>
        <location evidence="1">Cilium axoneme</location>
    </subcellularLocation>
</comment>
<dbReference type="InterPro" id="IPR032675">
    <property type="entry name" value="LRR_dom_sf"/>
</dbReference>
<evidence type="ECO:0000256" key="1">
    <source>
        <dbReference type="ARBA" id="ARBA00004430"/>
    </source>
</evidence>
<dbReference type="OrthoDB" id="341587at2759"/>
<organism evidence="2 3">
    <name type="scientific">Monoraphidium neglectum</name>
    <dbReference type="NCBI Taxonomy" id="145388"/>
    <lineage>
        <taxon>Eukaryota</taxon>
        <taxon>Viridiplantae</taxon>
        <taxon>Chlorophyta</taxon>
        <taxon>core chlorophytes</taxon>
        <taxon>Chlorophyceae</taxon>
        <taxon>CS clade</taxon>
        <taxon>Sphaeropleales</taxon>
        <taxon>Selenastraceae</taxon>
        <taxon>Monoraphidium</taxon>
    </lineage>
</organism>
<dbReference type="RefSeq" id="XP_013897223.1">
    <property type="nucleotide sequence ID" value="XM_014041769.1"/>
</dbReference>
<dbReference type="GeneID" id="25742631"/>
<dbReference type="SUPFAM" id="SSF52047">
    <property type="entry name" value="RNI-like"/>
    <property type="match status" value="1"/>
</dbReference>
<keyword evidence="3" id="KW-1185">Reference proteome</keyword>
<gene>
    <name evidence="2" type="ORF">MNEG_9756</name>
</gene>
<proteinExistence type="predicted"/>
<dbReference type="PANTHER" id="PTHR24114">
    <property type="entry name" value="LEUCINE RICH REPEAT FAMILY PROTEIN"/>
    <property type="match status" value="1"/>
</dbReference>
<dbReference type="Proteomes" id="UP000054498">
    <property type="component" value="Unassembled WGS sequence"/>
</dbReference>
<evidence type="ECO:0000313" key="3">
    <source>
        <dbReference type="Proteomes" id="UP000054498"/>
    </source>
</evidence>
<dbReference type="InterPro" id="IPR001611">
    <property type="entry name" value="Leu-rich_rpt"/>
</dbReference>
<dbReference type="KEGG" id="mng:MNEG_9756"/>